<dbReference type="InterPro" id="IPR058637">
    <property type="entry name" value="YknX-like_C"/>
</dbReference>
<keyword evidence="2" id="KW-0175">Coiled coil</keyword>
<dbReference type="InterPro" id="IPR058625">
    <property type="entry name" value="MdtA-like_BSH"/>
</dbReference>
<gene>
    <name evidence="5" type="ORF">H9863_05500</name>
</gene>
<organism evidence="5 6">
    <name type="scientific">Candidatus Odoribacter faecigallinarum</name>
    <dbReference type="NCBI Taxonomy" id="2838706"/>
    <lineage>
        <taxon>Bacteria</taxon>
        <taxon>Pseudomonadati</taxon>
        <taxon>Bacteroidota</taxon>
        <taxon>Bacteroidia</taxon>
        <taxon>Bacteroidales</taxon>
        <taxon>Odoribacteraceae</taxon>
        <taxon>Odoribacter</taxon>
    </lineage>
</organism>
<evidence type="ECO:0000313" key="5">
    <source>
        <dbReference type="EMBL" id="HIX03553.1"/>
    </source>
</evidence>
<sequence length="345" mass="37880">MTIAACILLGACSGGRKNAPFIKSVYVTTPVKQETEITKNYSGIIEEAHCINLGFKTAGQLSRLWVKEGDYVRQGQLLAELDTVDYQLAVEALQIQYDQLKDEMGRTAQLFQERSISANDYEKATAGLEQLAVQLEANKNKLAYTKLYAPTNGYVNQINFSPAEMVDAGTGVFELLDVSQLEVSLDIPASLYMQRDRFTGFECQTTCGDIYSMRLLSLTPKADSYQLYRMRLGFKEKTGNHLTAGMNAEITIHLSATDTLRTGHALPLSAIFLDHGDTYVWIVSADSTATKRHVTLHHTTSKAQAIVSGVSGNDQVIRAGIRNLQEGEKIQVIASPSETNVGGLL</sequence>
<proteinExistence type="inferred from homology"/>
<dbReference type="SUPFAM" id="SSF111369">
    <property type="entry name" value="HlyD-like secretion proteins"/>
    <property type="match status" value="1"/>
</dbReference>
<comment type="similarity">
    <text evidence="1">Belongs to the membrane fusion protein (MFP) (TC 8.A.1) family.</text>
</comment>
<dbReference type="GO" id="GO:0015562">
    <property type="term" value="F:efflux transmembrane transporter activity"/>
    <property type="evidence" value="ECO:0007669"/>
    <property type="project" value="TreeGrafter"/>
</dbReference>
<dbReference type="Gene3D" id="2.40.50.100">
    <property type="match status" value="1"/>
</dbReference>
<dbReference type="PANTHER" id="PTHR30469:SF15">
    <property type="entry name" value="HLYD FAMILY OF SECRETION PROTEINS"/>
    <property type="match status" value="1"/>
</dbReference>
<evidence type="ECO:0000256" key="1">
    <source>
        <dbReference type="ARBA" id="ARBA00009477"/>
    </source>
</evidence>
<reference evidence="5" key="1">
    <citation type="journal article" date="2021" name="PeerJ">
        <title>Extensive microbial diversity within the chicken gut microbiome revealed by metagenomics and culture.</title>
        <authorList>
            <person name="Gilroy R."/>
            <person name="Ravi A."/>
            <person name="Getino M."/>
            <person name="Pursley I."/>
            <person name="Horton D.L."/>
            <person name="Alikhan N.F."/>
            <person name="Baker D."/>
            <person name="Gharbi K."/>
            <person name="Hall N."/>
            <person name="Watson M."/>
            <person name="Adriaenssens E.M."/>
            <person name="Foster-Nyarko E."/>
            <person name="Jarju S."/>
            <person name="Secka A."/>
            <person name="Antonio M."/>
            <person name="Oren A."/>
            <person name="Chaudhuri R.R."/>
            <person name="La Ragione R."/>
            <person name="Hildebrand F."/>
            <person name="Pallen M.J."/>
        </authorList>
    </citation>
    <scope>NUCLEOTIDE SEQUENCE</scope>
    <source>
        <strain evidence="5">23274</strain>
    </source>
</reference>
<reference evidence="5" key="2">
    <citation type="submission" date="2021-04" db="EMBL/GenBank/DDBJ databases">
        <authorList>
            <person name="Gilroy R."/>
        </authorList>
    </citation>
    <scope>NUCLEOTIDE SEQUENCE</scope>
    <source>
        <strain evidence="5">23274</strain>
    </source>
</reference>
<dbReference type="AlphaFoldDB" id="A0A9D1UZW8"/>
<evidence type="ECO:0000256" key="2">
    <source>
        <dbReference type="SAM" id="Coils"/>
    </source>
</evidence>
<dbReference type="Gene3D" id="2.40.420.20">
    <property type="match status" value="1"/>
</dbReference>
<feature type="domain" description="Multidrug resistance protein MdtA-like barrel-sandwich hybrid" evidence="3">
    <location>
        <begin position="56"/>
        <end position="171"/>
    </location>
</feature>
<accession>A0A9D1UZW8</accession>
<dbReference type="PANTHER" id="PTHR30469">
    <property type="entry name" value="MULTIDRUG RESISTANCE PROTEIN MDTA"/>
    <property type="match status" value="1"/>
</dbReference>
<comment type="caution">
    <text evidence="5">The sequence shown here is derived from an EMBL/GenBank/DDBJ whole genome shotgun (WGS) entry which is preliminary data.</text>
</comment>
<evidence type="ECO:0000259" key="4">
    <source>
        <dbReference type="Pfam" id="PF25989"/>
    </source>
</evidence>
<evidence type="ECO:0000259" key="3">
    <source>
        <dbReference type="Pfam" id="PF25917"/>
    </source>
</evidence>
<protein>
    <submittedName>
        <fullName evidence="5">Efflux RND transporter periplasmic adaptor subunit</fullName>
    </submittedName>
</protein>
<dbReference type="Proteomes" id="UP000824202">
    <property type="component" value="Unassembled WGS sequence"/>
</dbReference>
<dbReference type="GO" id="GO:1990281">
    <property type="term" value="C:efflux pump complex"/>
    <property type="evidence" value="ECO:0007669"/>
    <property type="project" value="TreeGrafter"/>
</dbReference>
<dbReference type="EMBL" id="DXFT01000103">
    <property type="protein sequence ID" value="HIX03553.1"/>
    <property type="molecule type" value="Genomic_DNA"/>
</dbReference>
<dbReference type="InterPro" id="IPR006143">
    <property type="entry name" value="RND_pump_MFP"/>
</dbReference>
<dbReference type="Pfam" id="PF25917">
    <property type="entry name" value="BSH_RND"/>
    <property type="match status" value="1"/>
</dbReference>
<feature type="coiled-coil region" evidence="2">
    <location>
        <begin position="83"/>
        <end position="138"/>
    </location>
</feature>
<dbReference type="Gene3D" id="2.40.30.170">
    <property type="match status" value="1"/>
</dbReference>
<dbReference type="Pfam" id="PF25989">
    <property type="entry name" value="YknX_C"/>
    <property type="match status" value="1"/>
</dbReference>
<name>A0A9D1UZW8_9BACT</name>
<evidence type="ECO:0000313" key="6">
    <source>
        <dbReference type="Proteomes" id="UP000824202"/>
    </source>
</evidence>
<feature type="domain" description="YknX-like C-terminal permuted SH3-like" evidence="4">
    <location>
        <begin position="264"/>
        <end position="332"/>
    </location>
</feature>
<dbReference type="NCBIfam" id="TIGR01730">
    <property type="entry name" value="RND_mfp"/>
    <property type="match status" value="1"/>
</dbReference>
<dbReference type="Gene3D" id="1.10.287.470">
    <property type="entry name" value="Helix hairpin bin"/>
    <property type="match status" value="1"/>
</dbReference>